<dbReference type="Pfam" id="PF00355">
    <property type="entry name" value="Rieske"/>
    <property type="match status" value="1"/>
</dbReference>
<evidence type="ECO:0000313" key="7">
    <source>
        <dbReference type="EMBL" id="OAZ75105.1"/>
    </source>
</evidence>
<protein>
    <submittedName>
        <fullName evidence="7">Benzene 1,2-dioxygenase subunit alpha</fullName>
        <ecNumber evidence="7">1.14.-.-</ecNumber>
    </submittedName>
</protein>
<dbReference type="InterPro" id="IPR044043">
    <property type="entry name" value="VanA_C_cat"/>
</dbReference>
<dbReference type="EMBL" id="LYUD01000045">
    <property type="protein sequence ID" value="OAZ75105.1"/>
    <property type="molecule type" value="Genomic_DNA"/>
</dbReference>
<dbReference type="Gene3D" id="2.102.10.10">
    <property type="entry name" value="Rieske [2Fe-2S] iron-sulphur domain"/>
    <property type="match status" value="1"/>
</dbReference>
<dbReference type="eggNOG" id="COG4638">
    <property type="taxonomic scope" value="Bacteria"/>
</dbReference>
<keyword evidence="4" id="KW-0408">Iron</keyword>
<dbReference type="PATRIC" id="fig|438.15.peg.598"/>
<dbReference type="GO" id="GO:0046872">
    <property type="term" value="F:metal ion binding"/>
    <property type="evidence" value="ECO:0007669"/>
    <property type="project" value="UniProtKB-KW"/>
</dbReference>
<keyword evidence="2" id="KW-0479">Metal-binding</keyword>
<evidence type="ECO:0000256" key="1">
    <source>
        <dbReference type="ARBA" id="ARBA00022714"/>
    </source>
</evidence>
<dbReference type="SUPFAM" id="SSF55961">
    <property type="entry name" value="Bet v1-like"/>
    <property type="match status" value="1"/>
</dbReference>
<dbReference type="InterPro" id="IPR017941">
    <property type="entry name" value="Rieske_2Fe-2S"/>
</dbReference>
<dbReference type="EC" id="1.14.-.-" evidence="7"/>
<keyword evidence="5" id="KW-0411">Iron-sulfur</keyword>
<dbReference type="InterPro" id="IPR036922">
    <property type="entry name" value="Rieske_2Fe-2S_sf"/>
</dbReference>
<reference evidence="7 8" key="1">
    <citation type="submission" date="2016-05" db="EMBL/GenBank/DDBJ databases">
        <title>Genome sequencing of Acetobacter pasteurianus strain SRCM100623.</title>
        <authorList>
            <person name="Song Y.R."/>
        </authorList>
    </citation>
    <scope>NUCLEOTIDE SEQUENCE [LARGE SCALE GENOMIC DNA]</scope>
    <source>
        <strain evidence="7 8">SRCM100623</strain>
    </source>
</reference>
<evidence type="ECO:0000256" key="5">
    <source>
        <dbReference type="ARBA" id="ARBA00023014"/>
    </source>
</evidence>
<dbReference type="Gene3D" id="3.90.380.10">
    <property type="entry name" value="Naphthalene 1,2-dioxygenase Alpha Subunit, Chain A, domain 1"/>
    <property type="match status" value="1"/>
</dbReference>
<dbReference type="GO" id="GO:0051213">
    <property type="term" value="F:dioxygenase activity"/>
    <property type="evidence" value="ECO:0007669"/>
    <property type="project" value="UniProtKB-KW"/>
</dbReference>
<keyword evidence="7" id="KW-0223">Dioxygenase</keyword>
<evidence type="ECO:0000256" key="2">
    <source>
        <dbReference type="ARBA" id="ARBA00022723"/>
    </source>
</evidence>
<evidence type="ECO:0000256" key="4">
    <source>
        <dbReference type="ARBA" id="ARBA00023004"/>
    </source>
</evidence>
<dbReference type="Pfam" id="PF19112">
    <property type="entry name" value="VanA_C"/>
    <property type="match status" value="1"/>
</dbReference>
<sequence length="375" mass="42526">MLVEEAKGKQADGSNTPHYDLRQIDCDPNFWYPVAWSHKVRPGKTFAARYAGHPIALIRPEYGPVYALEDRCAHRQVPLSKGVVDDKGCVKCCYHGWAFDRAGKCVTVPYLNKEGVGRPVKSYPCREKSGLIFIFPGDPALADKVPVPDVAQVGNPEYKTRVFSPRLKCHYTFMHENLMDMNHQFLHRRQMGSITARFLGQDKGDDFLEARYSFARKGGNQPLAEALIFGKHHDFEGREQPVEEVVSIRTTYPYQTLQIHDKDGDLIMDLWTSYVPLGETQQVTQAFGLLSVKKPKWNFLLNLAWPALGIFTHRIFEEDREIVEMEQNAWRELGGDHNVEVFPVVKSLRALLARSGVPNKYAHPVEAASQSEDAA</sequence>
<name>A0A1A0DJE2_ACEPA</name>
<gene>
    <name evidence="7" type="ORF">SRCM100623_00529</name>
</gene>
<feature type="domain" description="Rieske" evidence="6">
    <location>
        <begin position="31"/>
        <end position="134"/>
    </location>
</feature>
<evidence type="ECO:0000259" key="6">
    <source>
        <dbReference type="PROSITE" id="PS51296"/>
    </source>
</evidence>
<dbReference type="PANTHER" id="PTHR21266:SF60">
    <property type="entry name" value="3-KETOSTEROID-9-ALPHA-MONOOXYGENASE, OXYGENASE COMPONENT"/>
    <property type="match status" value="1"/>
</dbReference>
<accession>A0A1A0DJE2</accession>
<dbReference type="SUPFAM" id="SSF50022">
    <property type="entry name" value="ISP domain"/>
    <property type="match status" value="1"/>
</dbReference>
<keyword evidence="1" id="KW-0001">2Fe-2S</keyword>
<organism evidence="7 8">
    <name type="scientific">Acetobacter pasteurianus</name>
    <name type="common">Acetobacter turbidans</name>
    <dbReference type="NCBI Taxonomy" id="438"/>
    <lineage>
        <taxon>Bacteria</taxon>
        <taxon>Pseudomonadati</taxon>
        <taxon>Pseudomonadota</taxon>
        <taxon>Alphaproteobacteria</taxon>
        <taxon>Acetobacterales</taxon>
        <taxon>Acetobacteraceae</taxon>
        <taxon>Acetobacter</taxon>
    </lineage>
</organism>
<proteinExistence type="predicted"/>
<comment type="caution">
    <text evidence="7">The sequence shown here is derived from an EMBL/GenBank/DDBJ whole genome shotgun (WGS) entry which is preliminary data.</text>
</comment>
<dbReference type="OrthoDB" id="9800776at2"/>
<dbReference type="Proteomes" id="UP000093796">
    <property type="component" value="Unassembled WGS sequence"/>
</dbReference>
<dbReference type="GO" id="GO:0051537">
    <property type="term" value="F:2 iron, 2 sulfur cluster binding"/>
    <property type="evidence" value="ECO:0007669"/>
    <property type="project" value="UniProtKB-KW"/>
</dbReference>
<dbReference type="PANTHER" id="PTHR21266">
    <property type="entry name" value="IRON-SULFUR DOMAIN CONTAINING PROTEIN"/>
    <property type="match status" value="1"/>
</dbReference>
<dbReference type="AlphaFoldDB" id="A0A1A0DJE2"/>
<keyword evidence="3 7" id="KW-0560">Oxidoreductase</keyword>
<evidence type="ECO:0000313" key="8">
    <source>
        <dbReference type="Proteomes" id="UP000093796"/>
    </source>
</evidence>
<evidence type="ECO:0000256" key="3">
    <source>
        <dbReference type="ARBA" id="ARBA00023002"/>
    </source>
</evidence>
<dbReference type="RefSeq" id="WP_064775922.1">
    <property type="nucleotide sequence ID" value="NZ_LYUD01000045.1"/>
</dbReference>
<dbReference type="InterPro" id="IPR050584">
    <property type="entry name" value="Cholesterol_7-desaturase"/>
</dbReference>
<dbReference type="PROSITE" id="PS51296">
    <property type="entry name" value="RIESKE"/>
    <property type="match status" value="1"/>
</dbReference>